<organism evidence="3 4">
    <name type="scientific">Sedimenticola selenatireducens</name>
    <dbReference type="NCBI Taxonomy" id="191960"/>
    <lineage>
        <taxon>Bacteria</taxon>
        <taxon>Pseudomonadati</taxon>
        <taxon>Pseudomonadota</taxon>
        <taxon>Gammaproteobacteria</taxon>
        <taxon>Chromatiales</taxon>
        <taxon>Sedimenticolaceae</taxon>
        <taxon>Sedimenticola</taxon>
    </lineage>
</organism>
<evidence type="ECO:0000256" key="2">
    <source>
        <dbReference type="SAM" id="SignalP"/>
    </source>
</evidence>
<gene>
    <name evidence="3" type="ORF">FHP88_19000</name>
</gene>
<feature type="signal peptide" evidence="2">
    <location>
        <begin position="1"/>
        <end position="27"/>
    </location>
</feature>
<protein>
    <submittedName>
        <fullName evidence="3">Uncharacterized protein</fullName>
    </submittedName>
</protein>
<keyword evidence="2" id="KW-0732">Signal</keyword>
<dbReference type="AlphaFoldDB" id="A0A558DI13"/>
<reference evidence="3 4" key="1">
    <citation type="submission" date="2019-07" db="EMBL/GenBank/DDBJ databases">
        <title>The pathways for chlorine oxyanion respiration interact through the shared metabolite chlorate.</title>
        <authorList>
            <person name="Barnum T.P."/>
            <person name="Cheng Y."/>
            <person name="Hill K.A."/>
            <person name="Lucas L.N."/>
            <person name="Carlson H.K."/>
            <person name="Coates J.D."/>
        </authorList>
    </citation>
    <scope>NUCLEOTIDE SEQUENCE [LARGE SCALE GENOMIC DNA]</scope>
    <source>
        <strain evidence="3 4">BK-1</strain>
    </source>
</reference>
<evidence type="ECO:0000313" key="3">
    <source>
        <dbReference type="EMBL" id="TVO67536.1"/>
    </source>
</evidence>
<sequence length="96" mass="10706">MQSYIRQNVIIQLSLLLSLLISHTALAQDPQTEMSPRTSHSAPINPKFLNPQPEVPSKSGNAKFNPKALNPQPEVPSKPKKSERRQKTKSKPPKSK</sequence>
<feature type="chain" id="PRO_5021729440" evidence="2">
    <location>
        <begin position="28"/>
        <end position="96"/>
    </location>
</feature>
<feature type="compositionally biased region" description="Polar residues" evidence="1">
    <location>
        <begin position="29"/>
        <end position="42"/>
    </location>
</feature>
<proteinExistence type="predicted"/>
<comment type="caution">
    <text evidence="3">The sequence shown here is derived from an EMBL/GenBank/DDBJ whole genome shotgun (WGS) entry which is preliminary data.</text>
</comment>
<dbReference type="EMBL" id="VMNH01000039">
    <property type="protein sequence ID" value="TVO67536.1"/>
    <property type="molecule type" value="Genomic_DNA"/>
</dbReference>
<feature type="compositionally biased region" description="Basic residues" evidence="1">
    <location>
        <begin position="78"/>
        <end position="96"/>
    </location>
</feature>
<evidence type="ECO:0000256" key="1">
    <source>
        <dbReference type="SAM" id="MobiDB-lite"/>
    </source>
</evidence>
<feature type="region of interest" description="Disordered" evidence="1">
    <location>
        <begin position="28"/>
        <end position="96"/>
    </location>
</feature>
<evidence type="ECO:0000313" key="4">
    <source>
        <dbReference type="Proteomes" id="UP000316649"/>
    </source>
</evidence>
<name>A0A558DI13_9GAMM</name>
<keyword evidence="4" id="KW-1185">Reference proteome</keyword>
<dbReference type="Proteomes" id="UP000316649">
    <property type="component" value="Unassembled WGS sequence"/>
</dbReference>
<dbReference type="RefSeq" id="WP_144360725.1">
    <property type="nucleotide sequence ID" value="NZ_VMNH01000039.1"/>
</dbReference>
<accession>A0A558DI13</accession>